<proteinExistence type="predicted"/>
<dbReference type="PANTHER" id="PTHR42851:SF19">
    <property type="entry name" value="PWWP DOMAIN-CONTAINING PROTEIN 2-RELATED"/>
    <property type="match status" value="1"/>
</dbReference>
<evidence type="ECO:0000313" key="3">
    <source>
        <dbReference type="EMBL" id="KAK9919260.1"/>
    </source>
</evidence>
<feature type="domain" description="PWWP" evidence="2">
    <location>
        <begin position="54"/>
        <end position="78"/>
    </location>
</feature>
<organism evidence="3 4">
    <name type="scientific">Rubus argutus</name>
    <name type="common">Southern blackberry</name>
    <dbReference type="NCBI Taxonomy" id="59490"/>
    <lineage>
        <taxon>Eukaryota</taxon>
        <taxon>Viridiplantae</taxon>
        <taxon>Streptophyta</taxon>
        <taxon>Embryophyta</taxon>
        <taxon>Tracheophyta</taxon>
        <taxon>Spermatophyta</taxon>
        <taxon>Magnoliopsida</taxon>
        <taxon>eudicotyledons</taxon>
        <taxon>Gunneridae</taxon>
        <taxon>Pentapetalae</taxon>
        <taxon>rosids</taxon>
        <taxon>fabids</taxon>
        <taxon>Rosales</taxon>
        <taxon>Rosaceae</taxon>
        <taxon>Rosoideae</taxon>
        <taxon>Rosoideae incertae sedis</taxon>
        <taxon>Rubus</taxon>
    </lineage>
</organism>
<evidence type="ECO:0000256" key="1">
    <source>
        <dbReference type="SAM" id="MobiDB-lite"/>
    </source>
</evidence>
<dbReference type="PANTHER" id="PTHR42851">
    <property type="entry name" value="ALDOLASE-RELATED"/>
    <property type="match status" value="1"/>
</dbReference>
<feature type="region of interest" description="Disordered" evidence="1">
    <location>
        <begin position="32"/>
        <end position="53"/>
    </location>
</feature>
<dbReference type="Proteomes" id="UP001457282">
    <property type="component" value="Unassembled WGS sequence"/>
</dbReference>
<evidence type="ECO:0000313" key="4">
    <source>
        <dbReference type="Proteomes" id="UP001457282"/>
    </source>
</evidence>
<dbReference type="EMBL" id="JBEDUW010000006">
    <property type="protein sequence ID" value="KAK9919260.1"/>
    <property type="molecule type" value="Genomic_DNA"/>
</dbReference>
<keyword evidence="4" id="KW-1185">Reference proteome</keyword>
<protein>
    <recommendedName>
        <fullName evidence="2">PWWP domain-containing protein</fullName>
    </recommendedName>
</protein>
<dbReference type="InterPro" id="IPR000313">
    <property type="entry name" value="PWWP_dom"/>
</dbReference>
<dbReference type="SUPFAM" id="SSF63748">
    <property type="entry name" value="Tudor/PWWP/MBT"/>
    <property type="match status" value="1"/>
</dbReference>
<dbReference type="InterPro" id="IPR053063">
    <property type="entry name" value="PWWP_domain_containing_PDP"/>
</dbReference>
<accession>A0AAW1W7L1</accession>
<name>A0AAW1W7L1_RUBAR</name>
<dbReference type="Pfam" id="PF00855">
    <property type="entry name" value="PWWP"/>
    <property type="match status" value="1"/>
</dbReference>
<evidence type="ECO:0000259" key="2">
    <source>
        <dbReference type="PROSITE" id="PS50812"/>
    </source>
</evidence>
<dbReference type="PROSITE" id="PS50812">
    <property type="entry name" value="PWWP"/>
    <property type="match status" value="1"/>
</dbReference>
<dbReference type="Gene3D" id="2.30.30.140">
    <property type="match status" value="1"/>
</dbReference>
<reference evidence="3 4" key="1">
    <citation type="journal article" date="2023" name="G3 (Bethesda)">
        <title>A chromosome-length genome assembly and annotation of blackberry (Rubus argutus, cv. 'Hillquist').</title>
        <authorList>
            <person name="Bruna T."/>
            <person name="Aryal R."/>
            <person name="Dudchenko O."/>
            <person name="Sargent D.J."/>
            <person name="Mead D."/>
            <person name="Buti M."/>
            <person name="Cavallini A."/>
            <person name="Hytonen T."/>
            <person name="Andres J."/>
            <person name="Pham M."/>
            <person name="Weisz D."/>
            <person name="Mascagni F."/>
            <person name="Usai G."/>
            <person name="Natali L."/>
            <person name="Bassil N."/>
            <person name="Fernandez G.E."/>
            <person name="Lomsadze A."/>
            <person name="Armour M."/>
            <person name="Olukolu B."/>
            <person name="Poorten T."/>
            <person name="Britton C."/>
            <person name="Davik J."/>
            <person name="Ashrafi H."/>
            <person name="Aiden E.L."/>
            <person name="Borodovsky M."/>
            <person name="Worthington M."/>
        </authorList>
    </citation>
    <scope>NUCLEOTIDE SEQUENCE [LARGE SCALE GENOMIC DNA]</scope>
    <source>
        <strain evidence="3">PI 553951</strain>
    </source>
</reference>
<sequence length="78" mass="8337">MPDYEPPARISENTDNGHNLIDVAIDLESYTGTGGNVSGDLNPTSGPSKPGFQVSDLVWGKVRSHPWWPGQICDPSAS</sequence>
<dbReference type="AlphaFoldDB" id="A0AAW1W7L1"/>
<dbReference type="CDD" id="cd05162">
    <property type="entry name" value="PWWP"/>
    <property type="match status" value="1"/>
</dbReference>
<comment type="caution">
    <text evidence="3">The sequence shown here is derived from an EMBL/GenBank/DDBJ whole genome shotgun (WGS) entry which is preliminary data.</text>
</comment>
<gene>
    <name evidence="3" type="ORF">M0R45_027869</name>
</gene>